<evidence type="ECO:0000313" key="5">
    <source>
        <dbReference type="EMBL" id="AIB36705.1"/>
    </source>
</evidence>
<name>A0A1N7TZM7_9PSED</name>
<evidence type="ECO:0000259" key="4">
    <source>
        <dbReference type="PROSITE" id="PS50893"/>
    </source>
</evidence>
<evidence type="ECO:0000256" key="1">
    <source>
        <dbReference type="ARBA" id="ARBA00022737"/>
    </source>
</evidence>
<dbReference type="RefSeq" id="WP_010210334.1">
    <property type="nucleotide sequence ID" value="NZ_CP007637.1"/>
</dbReference>
<dbReference type="SMART" id="SM00382">
    <property type="entry name" value="AAA"/>
    <property type="match status" value="2"/>
</dbReference>
<keyword evidence="3 5" id="KW-0067">ATP-binding</keyword>
<sequence length="540" mass="58359">MTDVNRLPTLVSLQHLSVQFANGETLLDDLCLSIDHTPTGIVGRNGRGKSVLAKLIAGLLSPSSGTLSGPPGTIYVAQNVVVAPGETVADLTGTAAILAALDRMARGAAQPDDLELIDDRWGLAERLRNALDAAGLSQLAFDTPADQLSGGQLARVAIIGALLAAPPLLVLDEPTNHLDNDGRAWLLRALGDWRGGLVVVSHDRSLLNAMARIVELSPLGVSVYGGNYDAYRRQRDAEQQAAIAALDHARLERSRERRRLQKDHDNLQRNAARSRKHAETANVDRFTKARWKGAATQIVSSVRSAHWQHKHELDAQVRQAYERVEEETPTLLALPASAVPNGRQVLSLIDVQLPWLPSSGLTVHLAGPVRVAVRGPNGCGKSTLLKVLAGEWQAVAGECSVPLPCAYIDQHLALLDDRRSIVEHLNLLDTPLAEAELRTRLALLHLDASRVTQPTGQLSGGERLKAAMAIALWGDKPAQLLLLDEPTNHLDLESVMAFEQALQGFNGAMLVVSHDAAFIQSIKPTHFLDWHHTGWSLTPA</sequence>
<feature type="domain" description="ABC transporter" evidence="4">
    <location>
        <begin position="343"/>
        <end position="540"/>
    </location>
</feature>
<dbReference type="AlphaFoldDB" id="A0A1N7TZM7"/>
<dbReference type="InterPro" id="IPR003439">
    <property type="entry name" value="ABC_transporter-like_ATP-bd"/>
</dbReference>
<dbReference type="InterPro" id="IPR050611">
    <property type="entry name" value="ABCF"/>
</dbReference>
<accession>A0A1N7TZM7</accession>
<keyword evidence="2" id="KW-0547">Nucleotide-binding</keyword>
<dbReference type="Gene3D" id="3.40.50.300">
    <property type="entry name" value="P-loop containing nucleotide triphosphate hydrolases"/>
    <property type="match status" value="2"/>
</dbReference>
<feature type="domain" description="ABC transporter" evidence="4">
    <location>
        <begin position="11"/>
        <end position="243"/>
    </location>
</feature>
<dbReference type="EMBL" id="CP007637">
    <property type="protein sequence ID" value="AIB36705.1"/>
    <property type="molecule type" value="Genomic_DNA"/>
</dbReference>
<evidence type="ECO:0000256" key="3">
    <source>
        <dbReference type="ARBA" id="ARBA00022840"/>
    </source>
</evidence>
<dbReference type="FunFam" id="3.40.50.300:FF:001320">
    <property type="entry name" value="Heme ABC transporter ATP-binding protein"/>
    <property type="match status" value="1"/>
</dbReference>
<evidence type="ECO:0000256" key="2">
    <source>
        <dbReference type="ARBA" id="ARBA00022741"/>
    </source>
</evidence>
<dbReference type="InterPro" id="IPR017871">
    <property type="entry name" value="ABC_transporter-like_CS"/>
</dbReference>
<reference evidence="5 6" key="1">
    <citation type="submission" date="2014-05" db="EMBL/GenBank/DDBJ databases">
        <title>Pseudomonas simiae WCS417.</title>
        <authorList>
            <person name="Berendsen R.L."/>
        </authorList>
    </citation>
    <scope>NUCLEOTIDE SEQUENCE [LARGE SCALE GENOMIC DNA]</scope>
    <source>
        <strain evidence="5 6">WCS417</strain>
    </source>
</reference>
<dbReference type="OrthoDB" id="9808609at2"/>
<dbReference type="SUPFAM" id="SSF52540">
    <property type="entry name" value="P-loop containing nucleoside triphosphate hydrolases"/>
    <property type="match status" value="2"/>
</dbReference>
<dbReference type="PROSITE" id="PS00211">
    <property type="entry name" value="ABC_TRANSPORTER_1"/>
    <property type="match status" value="1"/>
</dbReference>
<evidence type="ECO:0000313" key="6">
    <source>
        <dbReference type="Proteomes" id="UP000027308"/>
    </source>
</evidence>
<dbReference type="eggNOG" id="COG0488">
    <property type="taxonomic scope" value="Bacteria"/>
</dbReference>
<dbReference type="Pfam" id="PF00005">
    <property type="entry name" value="ABC_tran"/>
    <property type="match status" value="2"/>
</dbReference>
<protein>
    <submittedName>
        <fullName evidence="5">ABC transporter ATP-binding protein</fullName>
    </submittedName>
</protein>
<gene>
    <name evidence="5" type="ORF">PS417_14135</name>
</gene>
<dbReference type="InterPro" id="IPR003593">
    <property type="entry name" value="AAA+_ATPase"/>
</dbReference>
<dbReference type="InterPro" id="IPR027417">
    <property type="entry name" value="P-loop_NTPase"/>
</dbReference>
<organism evidence="5 6">
    <name type="scientific">Pseudomonas simiae</name>
    <dbReference type="NCBI Taxonomy" id="321846"/>
    <lineage>
        <taxon>Bacteria</taxon>
        <taxon>Pseudomonadati</taxon>
        <taxon>Pseudomonadota</taxon>
        <taxon>Gammaproteobacteria</taxon>
        <taxon>Pseudomonadales</taxon>
        <taxon>Pseudomonadaceae</taxon>
        <taxon>Pseudomonas</taxon>
    </lineage>
</organism>
<dbReference type="PANTHER" id="PTHR19211:SF6">
    <property type="entry name" value="BLL7188 PROTEIN"/>
    <property type="match status" value="1"/>
</dbReference>
<dbReference type="CDD" id="cd03221">
    <property type="entry name" value="ABCF_EF-3"/>
    <property type="match status" value="1"/>
</dbReference>
<dbReference type="GO" id="GO:0005524">
    <property type="term" value="F:ATP binding"/>
    <property type="evidence" value="ECO:0007669"/>
    <property type="project" value="UniProtKB-KW"/>
</dbReference>
<dbReference type="PROSITE" id="PS50893">
    <property type="entry name" value="ABC_TRANSPORTER_2"/>
    <property type="match status" value="2"/>
</dbReference>
<keyword evidence="1" id="KW-0677">Repeat</keyword>
<dbReference type="PANTHER" id="PTHR19211">
    <property type="entry name" value="ATP-BINDING TRANSPORT PROTEIN-RELATED"/>
    <property type="match status" value="1"/>
</dbReference>
<dbReference type="GO" id="GO:0016887">
    <property type="term" value="F:ATP hydrolysis activity"/>
    <property type="evidence" value="ECO:0007669"/>
    <property type="project" value="InterPro"/>
</dbReference>
<proteinExistence type="predicted"/>
<dbReference type="Proteomes" id="UP000027308">
    <property type="component" value="Chromosome"/>
</dbReference>